<dbReference type="SFLD" id="SFLDS00003">
    <property type="entry name" value="Haloacid_Dehalogenase"/>
    <property type="match status" value="1"/>
</dbReference>
<dbReference type="NCBIfam" id="TIGR01484">
    <property type="entry name" value="HAD-SF-IIB"/>
    <property type="match status" value="1"/>
</dbReference>
<sequence length="274" mass="30437">MAIKMVAIDIDGTLINDKREITPRTVAAIKKASQQGVKIVLCTGRPMTGVTAYLKQLGLSDRDDEYVVSFNGGLAQTTSGQVMVDESMAFDDYADWENYCLKENVHSQLETRDYIYTTNQDISKYTVYESDLVDMPIRYRSLDEMARIRDQYVIAKAMMVDEKDVIDRALANLPEELASRFSIVRSEDFYLEFMRMGVSKGQALDMLCKELGIAASEVMALGNAQNDNSMLEFAGHGVAMGNSIPETLAVADDITADNNHDGVAAAIDKYVFNN</sequence>
<gene>
    <name evidence="1" type="ORF">HMPREF9265_0525</name>
</gene>
<name>E3C9N6_9LACO</name>
<dbReference type="InterPro" id="IPR036412">
    <property type="entry name" value="HAD-like_sf"/>
</dbReference>
<dbReference type="GO" id="GO:0016791">
    <property type="term" value="F:phosphatase activity"/>
    <property type="evidence" value="ECO:0007669"/>
    <property type="project" value="UniProtKB-ARBA"/>
</dbReference>
<dbReference type="SFLD" id="SFLDG01140">
    <property type="entry name" value="C2.B:_Phosphomannomutase_and_P"/>
    <property type="match status" value="1"/>
</dbReference>
<dbReference type="EMBL" id="AEKL01000068">
    <property type="protein sequence ID" value="EFQ52532.1"/>
    <property type="molecule type" value="Genomic_DNA"/>
</dbReference>
<dbReference type="RefSeq" id="WP_003713920.1">
    <property type="nucleotide sequence ID" value="NZ_AEKL01000068.1"/>
</dbReference>
<dbReference type="InterPro" id="IPR023214">
    <property type="entry name" value="HAD_sf"/>
</dbReference>
<dbReference type="SUPFAM" id="SSF56784">
    <property type="entry name" value="HAD-like"/>
    <property type="match status" value="1"/>
</dbReference>
<evidence type="ECO:0000313" key="1">
    <source>
        <dbReference type="EMBL" id="EFQ52532.1"/>
    </source>
</evidence>
<dbReference type="InterPro" id="IPR000150">
    <property type="entry name" value="Cof"/>
</dbReference>
<dbReference type="PANTHER" id="PTHR10000:SF8">
    <property type="entry name" value="HAD SUPERFAMILY HYDROLASE-LIKE, TYPE 3"/>
    <property type="match status" value="1"/>
</dbReference>
<dbReference type="InterPro" id="IPR006379">
    <property type="entry name" value="HAD-SF_hydro_IIB"/>
</dbReference>
<dbReference type="GO" id="GO:0000287">
    <property type="term" value="F:magnesium ion binding"/>
    <property type="evidence" value="ECO:0007669"/>
    <property type="project" value="TreeGrafter"/>
</dbReference>
<dbReference type="Gene3D" id="3.40.50.1000">
    <property type="entry name" value="HAD superfamily/HAD-like"/>
    <property type="match status" value="1"/>
</dbReference>
<dbReference type="PANTHER" id="PTHR10000">
    <property type="entry name" value="PHOSPHOSERINE PHOSPHATASE"/>
    <property type="match status" value="1"/>
</dbReference>
<dbReference type="NCBIfam" id="NF007806">
    <property type="entry name" value="PRK10513.1"/>
    <property type="match status" value="1"/>
</dbReference>
<proteinExistence type="predicted"/>
<dbReference type="NCBIfam" id="TIGR00099">
    <property type="entry name" value="Cof-subfamily"/>
    <property type="match status" value="1"/>
</dbReference>
<reference evidence="1 2" key="1">
    <citation type="submission" date="2010-10" db="EMBL/GenBank/DDBJ databases">
        <authorList>
            <person name="Durkin A.S."/>
            <person name="Madupu R."/>
            <person name="Torralba M."/>
            <person name="Gillis M."/>
            <person name="Methe B."/>
            <person name="Sutton G."/>
            <person name="Nelson K.E."/>
        </authorList>
    </citation>
    <scope>NUCLEOTIDE SEQUENCE [LARGE SCALE GENOMIC DNA]</scope>
    <source>
        <strain evidence="1 2">PB013-T2-3</strain>
    </source>
</reference>
<dbReference type="GO" id="GO:0005829">
    <property type="term" value="C:cytosol"/>
    <property type="evidence" value="ECO:0007669"/>
    <property type="project" value="TreeGrafter"/>
</dbReference>
<protein>
    <submittedName>
        <fullName evidence="1">Cof-like hydrolase</fullName>
    </submittedName>
</protein>
<dbReference type="AlphaFoldDB" id="E3C9N6"/>
<evidence type="ECO:0000313" key="2">
    <source>
        <dbReference type="Proteomes" id="UP000003070"/>
    </source>
</evidence>
<dbReference type="Gene3D" id="3.30.1240.10">
    <property type="match status" value="1"/>
</dbReference>
<dbReference type="CDD" id="cd07516">
    <property type="entry name" value="HAD_Pase"/>
    <property type="match status" value="1"/>
</dbReference>
<dbReference type="OrthoDB" id="9790031at2"/>
<accession>E3C9N6</accession>
<organism evidence="1 2">
    <name type="scientific">Limosilactobacillus oris PB013-T2-3</name>
    <dbReference type="NCBI Taxonomy" id="908339"/>
    <lineage>
        <taxon>Bacteria</taxon>
        <taxon>Bacillati</taxon>
        <taxon>Bacillota</taxon>
        <taxon>Bacilli</taxon>
        <taxon>Lactobacillales</taxon>
        <taxon>Lactobacillaceae</taxon>
        <taxon>Limosilactobacillus</taxon>
    </lineage>
</organism>
<dbReference type="Pfam" id="PF08282">
    <property type="entry name" value="Hydrolase_3"/>
    <property type="match status" value="1"/>
</dbReference>
<dbReference type="eggNOG" id="COG0561">
    <property type="taxonomic scope" value="Bacteria"/>
</dbReference>
<comment type="caution">
    <text evidence="1">The sequence shown here is derived from an EMBL/GenBank/DDBJ whole genome shotgun (WGS) entry which is preliminary data.</text>
</comment>
<dbReference type="Proteomes" id="UP000003070">
    <property type="component" value="Unassembled WGS sequence"/>
</dbReference>
<keyword evidence="1" id="KW-0378">Hydrolase</keyword>